<dbReference type="EMBL" id="JAVDVW010000002">
    <property type="protein sequence ID" value="MDR7100801.1"/>
    <property type="molecule type" value="Genomic_DNA"/>
</dbReference>
<proteinExistence type="predicted"/>
<dbReference type="InterPro" id="IPR016181">
    <property type="entry name" value="Acyl_CoA_acyltransferase"/>
</dbReference>
<feature type="domain" description="N-acetyltransferase" evidence="3">
    <location>
        <begin position="12"/>
        <end position="153"/>
    </location>
</feature>
<keyword evidence="1" id="KW-0808">Transferase</keyword>
<evidence type="ECO:0000313" key="5">
    <source>
        <dbReference type="Proteomes" id="UP001267878"/>
    </source>
</evidence>
<evidence type="ECO:0000259" key="3">
    <source>
        <dbReference type="PROSITE" id="PS51186"/>
    </source>
</evidence>
<reference evidence="4 5" key="1">
    <citation type="submission" date="2023-07" db="EMBL/GenBank/DDBJ databases">
        <title>Sorghum-associated microbial communities from plants grown in Nebraska, USA.</title>
        <authorList>
            <person name="Schachtman D."/>
        </authorList>
    </citation>
    <scope>NUCLEOTIDE SEQUENCE [LARGE SCALE GENOMIC DNA]</scope>
    <source>
        <strain evidence="4 5">BE187</strain>
    </source>
</reference>
<evidence type="ECO:0000256" key="2">
    <source>
        <dbReference type="ARBA" id="ARBA00023315"/>
    </source>
</evidence>
<dbReference type="CDD" id="cd04301">
    <property type="entry name" value="NAT_SF"/>
    <property type="match status" value="1"/>
</dbReference>
<dbReference type="PANTHER" id="PTHR43877:SF2">
    <property type="entry name" value="AMINOALKYLPHOSPHONATE N-ACETYLTRANSFERASE-RELATED"/>
    <property type="match status" value="1"/>
</dbReference>
<evidence type="ECO:0000313" key="4">
    <source>
        <dbReference type="EMBL" id="MDR7100801.1"/>
    </source>
</evidence>
<accession>A0ABU1VTH8</accession>
<sequence>MGRLAGSSTTTVRIRPAQIGDANDVAGLLDALGYPCTREDAAERISRVLHDPRLFLVVAEIEGAVCGLMSLDIRYSITRGADLGRITALVVSANCSRQGIGRRLLREAEAIARRAHVARIEVTSNVRREAAHAFYLGCGYSEGSRHFIKLLGD</sequence>
<dbReference type="Gene3D" id="3.40.630.30">
    <property type="match status" value="1"/>
</dbReference>
<protein>
    <submittedName>
        <fullName evidence="4">Ribosomal protein S18 acetylase RimI-like enzyme</fullName>
    </submittedName>
</protein>
<dbReference type="RefSeq" id="WP_310056029.1">
    <property type="nucleotide sequence ID" value="NZ_JAVDVW010000002.1"/>
</dbReference>
<keyword evidence="5" id="KW-1185">Reference proteome</keyword>
<dbReference type="InterPro" id="IPR050832">
    <property type="entry name" value="Bact_Acetyltransf"/>
</dbReference>
<name>A0ABU1VTH8_9GAMM</name>
<dbReference type="Proteomes" id="UP001267878">
    <property type="component" value="Unassembled WGS sequence"/>
</dbReference>
<dbReference type="InterPro" id="IPR000182">
    <property type="entry name" value="GNAT_dom"/>
</dbReference>
<gene>
    <name evidence="4" type="ORF">J2X04_003182</name>
</gene>
<evidence type="ECO:0000256" key="1">
    <source>
        <dbReference type="ARBA" id="ARBA00022679"/>
    </source>
</evidence>
<organism evidence="4 5">
    <name type="scientific">Agrilutibacter niabensis</name>
    <dbReference type="NCBI Taxonomy" id="380628"/>
    <lineage>
        <taxon>Bacteria</taxon>
        <taxon>Pseudomonadati</taxon>
        <taxon>Pseudomonadota</taxon>
        <taxon>Gammaproteobacteria</taxon>
        <taxon>Lysobacterales</taxon>
        <taxon>Lysobacteraceae</taxon>
        <taxon>Agrilutibacter</taxon>
    </lineage>
</organism>
<comment type="caution">
    <text evidence="4">The sequence shown here is derived from an EMBL/GenBank/DDBJ whole genome shotgun (WGS) entry which is preliminary data.</text>
</comment>
<dbReference type="PANTHER" id="PTHR43877">
    <property type="entry name" value="AMINOALKYLPHOSPHONATE N-ACETYLTRANSFERASE-RELATED-RELATED"/>
    <property type="match status" value="1"/>
</dbReference>
<dbReference type="Pfam" id="PF00583">
    <property type="entry name" value="Acetyltransf_1"/>
    <property type="match status" value="1"/>
</dbReference>
<dbReference type="SUPFAM" id="SSF55729">
    <property type="entry name" value="Acyl-CoA N-acyltransferases (Nat)"/>
    <property type="match status" value="1"/>
</dbReference>
<keyword evidence="2" id="KW-0012">Acyltransferase</keyword>
<dbReference type="PROSITE" id="PS51186">
    <property type="entry name" value="GNAT"/>
    <property type="match status" value="1"/>
</dbReference>